<dbReference type="PANTHER" id="PTHR43537:SF45">
    <property type="entry name" value="GNTR FAMILY REGULATORY PROTEIN"/>
    <property type="match status" value="1"/>
</dbReference>
<reference evidence="5 6" key="1">
    <citation type="submission" date="2019-03" db="EMBL/GenBank/DDBJ databases">
        <title>Diversity of the mouse oral microbiome.</title>
        <authorList>
            <person name="Joseph S."/>
            <person name="Aduse-Opoku J."/>
            <person name="Curtis M."/>
            <person name="Wade W."/>
            <person name="Hashim A."/>
        </authorList>
    </citation>
    <scope>NUCLEOTIDE SEQUENCE [LARGE SCALE GENOMIC DNA]</scope>
    <source>
        <strain evidence="5 6">P1012</strain>
    </source>
</reference>
<evidence type="ECO:0000256" key="2">
    <source>
        <dbReference type="ARBA" id="ARBA00023125"/>
    </source>
</evidence>
<keyword evidence="3" id="KW-0804">Transcription</keyword>
<dbReference type="Gene3D" id="1.10.10.10">
    <property type="entry name" value="Winged helix-like DNA-binding domain superfamily/Winged helix DNA-binding domain"/>
    <property type="match status" value="1"/>
</dbReference>
<keyword evidence="2" id="KW-0238">DNA-binding</keyword>
<comment type="caution">
    <text evidence="5">The sequence shown here is derived from an EMBL/GenBank/DDBJ whole genome shotgun (WGS) entry which is preliminary data.</text>
</comment>
<keyword evidence="1" id="KW-0805">Transcription regulation</keyword>
<organism evidence="5 6">
    <name type="scientific">Microbacterium paludicola</name>
    <dbReference type="NCBI Taxonomy" id="300019"/>
    <lineage>
        <taxon>Bacteria</taxon>
        <taxon>Bacillati</taxon>
        <taxon>Actinomycetota</taxon>
        <taxon>Actinomycetes</taxon>
        <taxon>Micrococcales</taxon>
        <taxon>Microbacteriaceae</taxon>
        <taxon>Microbacterium</taxon>
    </lineage>
</organism>
<dbReference type="EMBL" id="SPQB01000039">
    <property type="protein sequence ID" value="TFU31983.1"/>
    <property type="molecule type" value="Genomic_DNA"/>
</dbReference>
<dbReference type="PANTHER" id="PTHR43537">
    <property type="entry name" value="TRANSCRIPTIONAL REGULATOR, GNTR FAMILY"/>
    <property type="match status" value="1"/>
</dbReference>
<dbReference type="SUPFAM" id="SSF48008">
    <property type="entry name" value="GntR ligand-binding domain-like"/>
    <property type="match status" value="1"/>
</dbReference>
<dbReference type="GO" id="GO:0003677">
    <property type="term" value="F:DNA binding"/>
    <property type="evidence" value="ECO:0007669"/>
    <property type="project" value="UniProtKB-KW"/>
</dbReference>
<dbReference type="Proteomes" id="UP000298358">
    <property type="component" value="Unassembled WGS sequence"/>
</dbReference>
<dbReference type="RefSeq" id="WP_135115209.1">
    <property type="nucleotide sequence ID" value="NZ_JADGLL010000039.1"/>
</dbReference>
<protein>
    <submittedName>
        <fullName evidence="5">GntR family transcriptional regulator</fullName>
    </submittedName>
</protein>
<feature type="domain" description="HTH gntR-type" evidence="4">
    <location>
        <begin position="13"/>
        <end position="80"/>
    </location>
</feature>
<dbReference type="Pfam" id="PF00392">
    <property type="entry name" value="GntR"/>
    <property type="match status" value="1"/>
</dbReference>
<dbReference type="SMART" id="SM00345">
    <property type="entry name" value="HTH_GNTR"/>
    <property type="match status" value="1"/>
</dbReference>
<dbReference type="Gene3D" id="1.20.120.530">
    <property type="entry name" value="GntR ligand-binding domain-like"/>
    <property type="match status" value="1"/>
</dbReference>
<dbReference type="InterPro" id="IPR011711">
    <property type="entry name" value="GntR_C"/>
</dbReference>
<dbReference type="InterPro" id="IPR000524">
    <property type="entry name" value="Tscrpt_reg_HTH_GntR"/>
</dbReference>
<dbReference type="InterPro" id="IPR036390">
    <property type="entry name" value="WH_DNA-bd_sf"/>
</dbReference>
<dbReference type="InterPro" id="IPR008920">
    <property type="entry name" value="TF_FadR/GntR_C"/>
</dbReference>
<keyword evidence="6" id="KW-1185">Reference proteome</keyword>
<evidence type="ECO:0000313" key="6">
    <source>
        <dbReference type="Proteomes" id="UP000298358"/>
    </source>
</evidence>
<gene>
    <name evidence="5" type="ORF">E4U02_12710</name>
</gene>
<dbReference type="SMART" id="SM00895">
    <property type="entry name" value="FCD"/>
    <property type="match status" value="1"/>
</dbReference>
<dbReference type="GO" id="GO:0003700">
    <property type="term" value="F:DNA-binding transcription factor activity"/>
    <property type="evidence" value="ECO:0007669"/>
    <property type="project" value="InterPro"/>
</dbReference>
<sequence length="222" mass="23884">MMKSTVEVITRSPSLRDHVEEALASAIISGGLAPGELLTAPTLAQRFGVSATPVREAMLNLQKRGFVEPVRNKGFRVTDVSEEDLRTIVEVRLMLEPPAMARLAGDVPAGDVDGLRGAADRIVQGAAAGDLAAYLTADTAFHISLTDLLGNQRLTNLIAELRAQTRLPGLAGMLSSEELTVSAQEHHELLDLLVAGKAREAESLMRRHISHVIGWWAGRPET</sequence>
<dbReference type="CDD" id="cd07377">
    <property type="entry name" value="WHTH_GntR"/>
    <property type="match status" value="1"/>
</dbReference>
<name>A0A4Y9FU13_9MICO</name>
<dbReference type="Pfam" id="PF07729">
    <property type="entry name" value="FCD"/>
    <property type="match status" value="1"/>
</dbReference>
<dbReference type="InterPro" id="IPR036388">
    <property type="entry name" value="WH-like_DNA-bd_sf"/>
</dbReference>
<evidence type="ECO:0000256" key="1">
    <source>
        <dbReference type="ARBA" id="ARBA00023015"/>
    </source>
</evidence>
<dbReference type="PROSITE" id="PS50949">
    <property type="entry name" value="HTH_GNTR"/>
    <property type="match status" value="1"/>
</dbReference>
<dbReference type="SUPFAM" id="SSF46785">
    <property type="entry name" value="Winged helix' DNA-binding domain"/>
    <property type="match status" value="1"/>
</dbReference>
<dbReference type="AlphaFoldDB" id="A0A4Y9FU13"/>
<evidence type="ECO:0000256" key="3">
    <source>
        <dbReference type="ARBA" id="ARBA00023163"/>
    </source>
</evidence>
<evidence type="ECO:0000313" key="5">
    <source>
        <dbReference type="EMBL" id="TFU31983.1"/>
    </source>
</evidence>
<proteinExistence type="predicted"/>
<evidence type="ECO:0000259" key="4">
    <source>
        <dbReference type="PROSITE" id="PS50949"/>
    </source>
</evidence>
<accession>A0A4Y9FU13</accession>
<dbReference type="OrthoDB" id="3864082at2"/>